<reference evidence="3 4" key="1">
    <citation type="submission" date="2021-02" db="EMBL/GenBank/DDBJ databases">
        <title>Genome assembly of Pseudopithomyces chartarum.</title>
        <authorList>
            <person name="Jauregui R."/>
            <person name="Singh J."/>
            <person name="Voisey C."/>
        </authorList>
    </citation>
    <scope>NUCLEOTIDE SEQUENCE [LARGE SCALE GENOMIC DNA]</scope>
    <source>
        <strain evidence="3 4">AGR01</strain>
    </source>
</reference>
<evidence type="ECO:0000256" key="2">
    <source>
        <dbReference type="SAM" id="SignalP"/>
    </source>
</evidence>
<sequence length="219" mass="22354">MRRSIKTIIFLSAVPFTTATCYQPNGTAVSAWSPTSSIQPCSNDTSSPLSHVCCAVNRETRPGGSLDDGFTADTCLPNGLCQNIATDSDGNVLYSYWRDFCTDSDWQAGKCLKNVCTGEGQHADDGSASMTPCGDSDTATKWCCGANNTGCCDGADSSTAFNIPVKLGDAIPSSTESSSSTASPESAASSGSGLSTAAKAGIGAGVGTAGEYVCWEGTE</sequence>
<evidence type="ECO:0000256" key="1">
    <source>
        <dbReference type="SAM" id="MobiDB-lite"/>
    </source>
</evidence>
<evidence type="ECO:0000313" key="4">
    <source>
        <dbReference type="Proteomes" id="UP001280581"/>
    </source>
</evidence>
<dbReference type="AlphaFoldDB" id="A0AAN6RLK7"/>
<name>A0AAN6RLK7_9PLEO</name>
<dbReference type="EMBL" id="WVTA01000001">
    <property type="protein sequence ID" value="KAK3216893.1"/>
    <property type="molecule type" value="Genomic_DNA"/>
</dbReference>
<feature type="chain" id="PRO_5042967165" evidence="2">
    <location>
        <begin position="20"/>
        <end position="219"/>
    </location>
</feature>
<organism evidence="3 4">
    <name type="scientific">Pseudopithomyces chartarum</name>
    <dbReference type="NCBI Taxonomy" id="1892770"/>
    <lineage>
        <taxon>Eukaryota</taxon>
        <taxon>Fungi</taxon>
        <taxon>Dikarya</taxon>
        <taxon>Ascomycota</taxon>
        <taxon>Pezizomycotina</taxon>
        <taxon>Dothideomycetes</taxon>
        <taxon>Pleosporomycetidae</taxon>
        <taxon>Pleosporales</taxon>
        <taxon>Massarineae</taxon>
        <taxon>Didymosphaeriaceae</taxon>
        <taxon>Pseudopithomyces</taxon>
    </lineage>
</organism>
<comment type="caution">
    <text evidence="3">The sequence shown here is derived from an EMBL/GenBank/DDBJ whole genome shotgun (WGS) entry which is preliminary data.</text>
</comment>
<dbReference type="Proteomes" id="UP001280581">
    <property type="component" value="Unassembled WGS sequence"/>
</dbReference>
<feature type="signal peptide" evidence="2">
    <location>
        <begin position="1"/>
        <end position="19"/>
    </location>
</feature>
<gene>
    <name evidence="3" type="ORF">GRF29_1g1298718</name>
</gene>
<evidence type="ECO:0000313" key="3">
    <source>
        <dbReference type="EMBL" id="KAK3216893.1"/>
    </source>
</evidence>
<accession>A0AAN6RLK7</accession>
<keyword evidence="2" id="KW-0732">Signal</keyword>
<keyword evidence="4" id="KW-1185">Reference proteome</keyword>
<feature type="region of interest" description="Disordered" evidence="1">
    <location>
        <begin position="172"/>
        <end position="194"/>
    </location>
</feature>
<protein>
    <submittedName>
        <fullName evidence="3">Uncharacterized protein</fullName>
    </submittedName>
</protein>
<proteinExistence type="predicted"/>